<dbReference type="EMBL" id="SSGD01000012">
    <property type="protein sequence ID" value="TXI59686.1"/>
    <property type="molecule type" value="Genomic_DNA"/>
</dbReference>
<evidence type="ECO:0000313" key="4">
    <source>
        <dbReference type="Proteomes" id="UP000034416"/>
    </source>
</evidence>
<comment type="caution">
    <text evidence="1">The sequence shown here is derived from an EMBL/GenBank/DDBJ whole genome shotgun (WGS) entry which is preliminary data.</text>
</comment>
<dbReference type="OrthoDB" id="4543339at2"/>
<proteinExistence type="predicted"/>
<accession>A0A0F5N260</accession>
<reference evidence="1" key="2">
    <citation type="submission" date="2015-04" db="EMBL/GenBank/DDBJ databases">
        <title>Genome sequence of Mycobacterium arupense strain GUC1.</title>
        <authorList>
            <person name="Greninger A.L."/>
            <person name="Cunningham G."/>
            <person name="Chiu C.Y."/>
            <person name="Miller S."/>
        </authorList>
    </citation>
    <scope>NUCLEOTIDE SEQUENCE</scope>
    <source>
        <strain evidence="1">GUC1</strain>
    </source>
</reference>
<dbReference type="Proteomes" id="UP000034416">
    <property type="component" value="Unassembled WGS sequence"/>
</dbReference>
<protein>
    <submittedName>
        <fullName evidence="1">Uncharacterized protein</fullName>
    </submittedName>
</protein>
<evidence type="ECO:0000313" key="6">
    <source>
        <dbReference type="Proteomes" id="UP000321797"/>
    </source>
</evidence>
<dbReference type="EMBL" id="LASW01000004">
    <property type="protein sequence ID" value="KKC01042.1"/>
    <property type="molecule type" value="Genomic_DNA"/>
</dbReference>
<dbReference type="PATRIC" id="fig|342002.3.peg.775"/>
<name>A0A0F5N260_9MYCO</name>
<dbReference type="Proteomes" id="UP000192327">
    <property type="component" value="Unassembled WGS sequence"/>
</dbReference>
<evidence type="ECO:0000313" key="5">
    <source>
        <dbReference type="Proteomes" id="UP000192327"/>
    </source>
</evidence>
<dbReference type="EMBL" id="MVHH01000012">
    <property type="protein sequence ID" value="OQZ98604.1"/>
    <property type="molecule type" value="Genomic_DNA"/>
</dbReference>
<dbReference type="RefSeq" id="WP_046187901.1">
    <property type="nucleotide sequence ID" value="NZ_JACKUJ010000016.1"/>
</dbReference>
<dbReference type="STRING" id="342002.BST15_08145"/>
<evidence type="ECO:0000313" key="1">
    <source>
        <dbReference type="EMBL" id="KKC01042.1"/>
    </source>
</evidence>
<reference evidence="3 6" key="4">
    <citation type="submission" date="2018-09" db="EMBL/GenBank/DDBJ databases">
        <title>Metagenome Assembled Genomes from an Advanced Water Purification Facility.</title>
        <authorList>
            <person name="Stamps B.W."/>
            <person name="Spear J.R."/>
        </authorList>
    </citation>
    <scope>NUCLEOTIDE SEQUENCE [LARGE SCALE GENOMIC DNA]</scope>
    <source>
        <strain evidence="3">Bin_29_2</strain>
    </source>
</reference>
<reference evidence="2 5" key="3">
    <citation type="submission" date="2016-12" db="EMBL/GenBank/DDBJ databases">
        <title>The new phylogeny of genus Mycobacterium.</title>
        <authorList>
            <person name="Tortoli E."/>
            <person name="Trovato A."/>
            <person name="Cirillo D.M."/>
        </authorList>
    </citation>
    <scope>NUCLEOTIDE SEQUENCE [LARGE SCALE GENOMIC DNA]</scope>
    <source>
        <strain evidence="2 5">DSM 44942</strain>
    </source>
</reference>
<dbReference type="Proteomes" id="UP000321797">
    <property type="component" value="Unassembled WGS sequence"/>
</dbReference>
<evidence type="ECO:0000313" key="3">
    <source>
        <dbReference type="EMBL" id="TXI59686.1"/>
    </source>
</evidence>
<gene>
    <name evidence="2" type="ORF">BST15_08145</name>
    <name evidence="3" type="ORF">E6Q54_02465</name>
    <name evidence="1" type="ORF">WR43_01760</name>
</gene>
<reference evidence="4" key="1">
    <citation type="submission" date="2015-04" db="EMBL/GenBank/DDBJ databases">
        <title>Genome sequence of Mycobacterium arupense GUC1.</title>
        <authorList>
            <person name="Greninger A.L."/>
            <person name="Cunningham G."/>
            <person name="Chiu C.Y."/>
            <person name="Miller S."/>
        </authorList>
    </citation>
    <scope>NUCLEOTIDE SEQUENCE [LARGE SCALE GENOMIC DNA]</scope>
    <source>
        <strain evidence="4">GUC1</strain>
    </source>
</reference>
<keyword evidence="5" id="KW-1185">Reference proteome</keyword>
<dbReference type="Gene3D" id="3.40.830.10">
    <property type="entry name" value="LigB-like"/>
    <property type="match status" value="1"/>
</dbReference>
<dbReference type="SUPFAM" id="SSF53213">
    <property type="entry name" value="LigB-like"/>
    <property type="match status" value="1"/>
</dbReference>
<evidence type="ECO:0000313" key="2">
    <source>
        <dbReference type="EMBL" id="OQZ98604.1"/>
    </source>
</evidence>
<dbReference type="AlphaFoldDB" id="A0A0F5N260"/>
<sequence>MLGPIAIMPSAPVLVPELAGTAADAAELRAAALAATQALPRRWIALGAGPTAVYGPLSVGSFGGFGADVTVRLSPGAGPEPGELPLCALIAGWVREQVRPDAEVVVHCWAEPSEALASGRRLRAELDQAAEPIGVLVLADGANTLTPAAPGGHCPADVEHQRTLDDALADGRVAALAELPAQVVGRAGFAALAGLAGTAPRNVTQLYRDAPYGVGYFVGIWQL</sequence>
<organism evidence="1 4">
    <name type="scientific">Mycolicibacter arupensis</name>
    <dbReference type="NCBI Taxonomy" id="342002"/>
    <lineage>
        <taxon>Bacteria</taxon>
        <taxon>Bacillati</taxon>
        <taxon>Actinomycetota</taxon>
        <taxon>Actinomycetes</taxon>
        <taxon>Mycobacteriales</taxon>
        <taxon>Mycobacteriaceae</taxon>
        <taxon>Mycolicibacter</taxon>
    </lineage>
</organism>